<dbReference type="Pfam" id="PF00403">
    <property type="entry name" value="HMA"/>
    <property type="match status" value="1"/>
</dbReference>
<sequence>MFIMKLFKSVFVLFLITSIITSCKSEAKKEETKENKETTVAKAEMLSLNVSGMSCEIGCAKTIESKLAKKEGVLEAKVVFTDSLATIKYDATKIDKASLIAFVEGVGDGHTYKASESAMKVCSEDCKDKECAKADKKTCAKECKDKCCATKEAKSCAEDCKKECCANEANKQACAEDCKKECCADKKA</sequence>
<dbReference type="FunFam" id="3.30.70.100:FF:000001">
    <property type="entry name" value="ATPase copper transporting beta"/>
    <property type="match status" value="1"/>
</dbReference>
<evidence type="ECO:0000259" key="3">
    <source>
        <dbReference type="PROSITE" id="PS50846"/>
    </source>
</evidence>
<evidence type="ECO:0000256" key="1">
    <source>
        <dbReference type="ARBA" id="ARBA00022723"/>
    </source>
</evidence>
<keyword evidence="2" id="KW-0732">Signal</keyword>
<gene>
    <name evidence="4" type="ORF">EV195_101199</name>
</gene>
<keyword evidence="1" id="KW-0479">Metal-binding</keyword>
<dbReference type="GO" id="GO:0046872">
    <property type="term" value="F:metal ion binding"/>
    <property type="evidence" value="ECO:0007669"/>
    <property type="project" value="UniProtKB-KW"/>
</dbReference>
<reference evidence="4 5" key="1">
    <citation type="submission" date="2019-03" db="EMBL/GenBank/DDBJ databases">
        <title>Genomic Encyclopedia of Type Strains, Phase IV (KMG-IV): sequencing the most valuable type-strain genomes for metagenomic binning, comparative biology and taxonomic classification.</title>
        <authorList>
            <person name="Goeker M."/>
        </authorList>
    </citation>
    <scope>NUCLEOTIDE SEQUENCE [LARGE SCALE GENOMIC DNA]</scope>
    <source>
        <strain evidence="4 5">DSM 14836</strain>
    </source>
</reference>
<dbReference type="PROSITE" id="PS51257">
    <property type="entry name" value="PROKAR_LIPOPROTEIN"/>
    <property type="match status" value="1"/>
</dbReference>
<evidence type="ECO:0000313" key="5">
    <source>
        <dbReference type="Proteomes" id="UP000294564"/>
    </source>
</evidence>
<dbReference type="SUPFAM" id="SSF55008">
    <property type="entry name" value="HMA, heavy metal-associated domain"/>
    <property type="match status" value="1"/>
</dbReference>
<protein>
    <submittedName>
        <fullName evidence="4">Heavy-metal-associated domain-containing protein</fullName>
    </submittedName>
</protein>
<accession>A0A4R2P090</accession>
<comment type="caution">
    <text evidence="4">The sequence shown here is derived from an EMBL/GenBank/DDBJ whole genome shotgun (WGS) entry which is preliminary data.</text>
</comment>
<dbReference type="EMBL" id="SLXM01000001">
    <property type="protein sequence ID" value="TCP28039.1"/>
    <property type="molecule type" value="Genomic_DNA"/>
</dbReference>
<dbReference type="InterPro" id="IPR036163">
    <property type="entry name" value="HMA_dom_sf"/>
</dbReference>
<feature type="domain" description="HMA" evidence="3">
    <location>
        <begin position="44"/>
        <end position="111"/>
    </location>
</feature>
<evidence type="ECO:0000313" key="4">
    <source>
        <dbReference type="EMBL" id="TCP28039.1"/>
    </source>
</evidence>
<dbReference type="AlphaFoldDB" id="A0A4R2P090"/>
<dbReference type="CDD" id="cd00371">
    <property type="entry name" value="HMA"/>
    <property type="match status" value="1"/>
</dbReference>
<dbReference type="Proteomes" id="UP000294564">
    <property type="component" value="Unassembled WGS sequence"/>
</dbReference>
<proteinExistence type="predicted"/>
<organism evidence="4 5">
    <name type="scientific">Tenacibaculum skagerrakense</name>
    <dbReference type="NCBI Taxonomy" id="186571"/>
    <lineage>
        <taxon>Bacteria</taxon>
        <taxon>Pseudomonadati</taxon>
        <taxon>Bacteroidota</taxon>
        <taxon>Flavobacteriia</taxon>
        <taxon>Flavobacteriales</taxon>
        <taxon>Flavobacteriaceae</taxon>
        <taxon>Tenacibaculum</taxon>
    </lineage>
</organism>
<evidence type="ECO:0000256" key="2">
    <source>
        <dbReference type="SAM" id="SignalP"/>
    </source>
</evidence>
<dbReference type="PROSITE" id="PS50846">
    <property type="entry name" value="HMA_2"/>
    <property type="match status" value="1"/>
</dbReference>
<keyword evidence="5" id="KW-1185">Reference proteome</keyword>
<name>A0A4R2P090_9FLAO</name>
<dbReference type="InterPro" id="IPR006121">
    <property type="entry name" value="HMA_dom"/>
</dbReference>
<feature type="chain" id="PRO_5020311653" evidence="2">
    <location>
        <begin position="28"/>
        <end position="188"/>
    </location>
</feature>
<feature type="signal peptide" evidence="2">
    <location>
        <begin position="1"/>
        <end position="27"/>
    </location>
</feature>
<dbReference type="Gene3D" id="3.30.70.100">
    <property type="match status" value="1"/>
</dbReference>